<dbReference type="Pfam" id="PF04074">
    <property type="entry name" value="DUF386"/>
    <property type="match status" value="1"/>
</dbReference>
<reference evidence="2 5" key="1">
    <citation type="journal article" date="2018" name="Vet. Microbiol.">
        <title>Clonal diversity and geographic distribution of methicillin-resistant Staphylococcus pseudintermedius from Australian animals: Discovery of novel sequence types.</title>
        <authorList>
            <person name="Worthing K.A."/>
            <person name="Abraham S."/>
            <person name="Coombs G.W."/>
            <person name="Pang S."/>
            <person name="Saputra S."/>
            <person name="Jordan D."/>
            <person name="Trott D.J."/>
            <person name="Norris J.M."/>
        </authorList>
    </citation>
    <scope>NUCLEOTIDE SEQUENCE [LARGE SCALE GENOMIC DNA]</scope>
    <source>
        <strain evidence="2 5">ST525 1</strain>
    </source>
</reference>
<organism evidence="2 5">
    <name type="scientific">Staphylococcus pseudintermedius</name>
    <dbReference type="NCBI Taxonomy" id="283734"/>
    <lineage>
        <taxon>Bacteria</taxon>
        <taxon>Bacillati</taxon>
        <taxon>Bacillota</taxon>
        <taxon>Bacilli</taxon>
        <taxon>Bacillales</taxon>
        <taxon>Staphylococcaceae</taxon>
        <taxon>Staphylococcus</taxon>
        <taxon>Staphylococcus intermedius group</taxon>
    </lineage>
</organism>
<dbReference type="EMBL" id="AAXKXX010000009">
    <property type="protein sequence ID" value="EGQ4384946.1"/>
    <property type="molecule type" value="Genomic_DNA"/>
</dbReference>
<evidence type="ECO:0000313" key="8">
    <source>
        <dbReference type="Proteomes" id="UP000600220"/>
    </source>
</evidence>
<dbReference type="EMBL" id="QQPC01000070">
    <property type="protein sequence ID" value="REA80694.1"/>
    <property type="molecule type" value="Genomic_DNA"/>
</dbReference>
<dbReference type="InterPro" id="IPR004375">
    <property type="entry name" value="NanQ/TabA/YiaL"/>
</dbReference>
<evidence type="ECO:0000313" key="7">
    <source>
        <dbReference type="Proteomes" id="UP000595859"/>
    </source>
</evidence>
<dbReference type="RefSeq" id="WP_014614167.1">
    <property type="nucleotide sequence ID" value="NZ_AP019372.1"/>
</dbReference>
<dbReference type="PANTHER" id="PTHR34986">
    <property type="entry name" value="EVOLVED BETA-GALACTOSIDASE SUBUNIT BETA"/>
    <property type="match status" value="1"/>
</dbReference>
<dbReference type="Proteomes" id="UP000600220">
    <property type="component" value="Unassembled WGS sequence"/>
</dbReference>
<proteinExistence type="predicted"/>
<dbReference type="Proteomes" id="UP000256409">
    <property type="component" value="Unassembled WGS sequence"/>
</dbReference>
<reference evidence="4" key="2">
    <citation type="journal article" date="2018" name="Vet. Microbiol.">
        <title>Methicillin-resistant staphylococci amongst veterinary personnel, personnel-owned pets, patients and the hospital environment of two small animal veterinary hospitals.</title>
        <authorList>
            <person name="Worthing K.A."/>
            <person name="Brown J."/>
            <person name="Gerber L."/>
            <person name="Abraham S."/>
            <person name="Trott D."/>
            <person name="Norris J.M."/>
        </authorList>
    </citation>
    <scope>NUCLEOTIDE SEQUENCE</scope>
    <source>
        <strain evidence="4">ST496-2</strain>
    </source>
</reference>
<dbReference type="EMBL" id="CP066884">
    <property type="protein sequence ID" value="QQM97399.1"/>
    <property type="molecule type" value="Genomic_DNA"/>
</dbReference>
<dbReference type="SUPFAM" id="SSF51197">
    <property type="entry name" value="Clavaminate synthase-like"/>
    <property type="match status" value="1"/>
</dbReference>
<reference evidence="6" key="3">
    <citation type="journal article" date="2018" name="Vet. Microbiol.">
        <title>Molecular epidemiology of methicillin-resistant staphylococci amongst veterinary personnel, personnel-owned pets, patients and the hospital environment of two companion animal veterinary hospitals.</title>
        <authorList>
            <person name="Worthing K.A."/>
            <person name="Brown J."/>
            <person name="Gerber L."/>
            <person name="Abraham S."/>
            <person name="Trott D."/>
            <person name="Norris J.M."/>
        </authorList>
    </citation>
    <scope>NUCLEOTIDE SEQUENCE [LARGE SCALE GENOMIC DNA]</scope>
    <source>
        <strain evidence="6">ST496-2</strain>
    </source>
</reference>
<reference evidence="1 8" key="4">
    <citation type="submission" date="2018-11" db="EMBL/GenBank/DDBJ databases">
        <authorList>
            <consortium name="Veterinary Laboratory Investigation and Response Network"/>
        </authorList>
    </citation>
    <scope>NUCLEOTIDE SEQUENCE [LARGE SCALE GENOMIC DNA]</scope>
    <source>
        <strain evidence="1 8">SPSE-18-VL-LA-PA-Ryan-0021</strain>
    </source>
</reference>
<gene>
    <name evidence="2" type="ORF">DD902_11725</name>
    <name evidence="4" type="ORF">DV961_10120</name>
    <name evidence="1" type="ORF">EGV54_07540</name>
    <name evidence="3" type="ORF">JGZ15_07690</name>
</gene>
<dbReference type="EMBL" id="QEIT01000081">
    <property type="protein sequence ID" value="PWZ73112.1"/>
    <property type="molecule type" value="Genomic_DNA"/>
</dbReference>
<dbReference type="PANTHER" id="PTHR34986:SF1">
    <property type="entry name" value="PROTEIN YIAL"/>
    <property type="match status" value="1"/>
</dbReference>
<dbReference type="Proteomes" id="UP000246800">
    <property type="component" value="Unassembled WGS sequence"/>
</dbReference>
<dbReference type="GO" id="GO:0005829">
    <property type="term" value="C:cytosol"/>
    <property type="evidence" value="ECO:0007669"/>
    <property type="project" value="TreeGrafter"/>
</dbReference>
<dbReference type="AlphaFoldDB" id="A0A166Q9T3"/>
<dbReference type="Proteomes" id="UP000595859">
    <property type="component" value="Chromosome"/>
</dbReference>
<reference evidence="3 7" key="5">
    <citation type="submission" date="2020-12" db="EMBL/GenBank/DDBJ databases">
        <title>Whole genome sequencing and de novo assembly of Staphylococcus pseudintermedius: a novel pangenome approach to unravel pathogenesis of canine pyoderma.</title>
        <authorList>
            <person name="Ferrer L."/>
            <person name="Perez D."/>
            <person name="Fonticoba R."/>
            <person name="Vines J."/>
            <person name="Fabregas N."/>
            <person name="Madronero S."/>
            <person name="Meroni G."/>
            <person name="Martino P."/>
            <person name="Martinez S."/>
            <person name="Cusco A."/>
            <person name="Migura L."/>
            <person name="Francino O."/>
        </authorList>
    </citation>
    <scope>NUCLEOTIDE SEQUENCE [LARGE SCALE GENOMIC DNA]</scope>
    <source>
        <strain evidence="3 7">HSP080</strain>
    </source>
</reference>
<keyword evidence="8" id="KW-1185">Reference proteome</keyword>
<name>A0A166Q9T3_STAPS</name>
<dbReference type="eggNOG" id="COG2731">
    <property type="taxonomic scope" value="Bacteria"/>
</dbReference>
<evidence type="ECO:0000313" key="4">
    <source>
        <dbReference type="EMBL" id="REA80694.1"/>
    </source>
</evidence>
<evidence type="ECO:0000313" key="3">
    <source>
        <dbReference type="EMBL" id="QQM97399.1"/>
    </source>
</evidence>
<protein>
    <submittedName>
        <fullName evidence="2">YhcH/YjgK/YiaL family protein</fullName>
    </submittedName>
</protein>
<evidence type="ECO:0000313" key="5">
    <source>
        <dbReference type="Proteomes" id="UP000246800"/>
    </source>
</evidence>
<dbReference type="GeneID" id="93824959"/>
<evidence type="ECO:0000313" key="6">
    <source>
        <dbReference type="Proteomes" id="UP000256409"/>
    </source>
</evidence>
<sequence>MIIAERKDFKRYITINPHFEKVNDFLEHTDLSQLEDGRIEIDGDHVFANCMTYIADGVAGEQFENHKKYLDIHLVISNTEKMAVSTPQDASSKTEFDVENDFELFNSKKYQIVELNETNLLVTFEEDLHQPKVRVNDQTVKKLVIKVLN</sequence>
<dbReference type="OMA" id="NDYETKP"/>
<dbReference type="OrthoDB" id="9792756at2"/>
<evidence type="ECO:0000313" key="1">
    <source>
        <dbReference type="EMBL" id="EGQ4384946.1"/>
    </source>
</evidence>
<evidence type="ECO:0000313" key="2">
    <source>
        <dbReference type="EMBL" id="PWZ73112.1"/>
    </source>
</evidence>
<dbReference type="Gene3D" id="2.60.120.370">
    <property type="entry name" value="YhcH/YjgK/YiaL"/>
    <property type="match status" value="1"/>
</dbReference>
<dbReference type="InterPro" id="IPR037012">
    <property type="entry name" value="NanQ/TabA/YiaL_sf"/>
</dbReference>
<accession>A0A166Q9T3</accession>
<dbReference type="NCBIfam" id="TIGR00022">
    <property type="entry name" value="YhcH/YjgK/YiaL family protein"/>
    <property type="match status" value="1"/>
</dbReference>